<dbReference type="InterPro" id="IPR036291">
    <property type="entry name" value="NAD(P)-bd_dom_sf"/>
</dbReference>
<dbReference type="SUPFAM" id="SSF51735">
    <property type="entry name" value="NAD(P)-binding Rossmann-fold domains"/>
    <property type="match status" value="1"/>
</dbReference>
<protein>
    <submittedName>
        <fullName evidence="4">2-deoxy-D-gluconate 3-dehydrogenase</fullName>
        <ecNumber evidence="5">1.1.1.125</ecNumber>
    </submittedName>
</protein>
<dbReference type="PRINTS" id="PR00081">
    <property type="entry name" value="GDHRDH"/>
</dbReference>
<dbReference type="InterPro" id="IPR002347">
    <property type="entry name" value="SDR_fam"/>
</dbReference>
<sequence>MEQQAIGQRLRQWFSLEGQTALVTGAARGLGHAIAVALAKAGASVAAVDIGDMTPLVKEVEDLGVTCRARTADLTGLSPDAAEGLIAWANKGDSPATILVNNAGVIRRGPALDEAADQSWRDVLDLNLSTPYLLARAFAGKAITEGRAASIINMGSVNSFQGGLHVSSYAAAKHGLLGLTRALANEWAPDGIRVNAIAPGYMETVLTTAHREDADRAARMLSRIPLGRWGVPEDLAGAAVFLASNASAYVTGSVIGVDGGWLAR</sequence>
<organism evidence="4">
    <name type="scientific">Streptomyces iranensis</name>
    <dbReference type="NCBI Taxonomy" id="576784"/>
    <lineage>
        <taxon>Bacteria</taxon>
        <taxon>Bacillati</taxon>
        <taxon>Actinomycetota</taxon>
        <taxon>Actinomycetes</taxon>
        <taxon>Kitasatosporales</taxon>
        <taxon>Streptomycetaceae</taxon>
        <taxon>Streptomyces</taxon>
        <taxon>Streptomyces violaceusniger group</taxon>
    </lineage>
</organism>
<proteinExistence type="inferred from homology"/>
<evidence type="ECO:0000256" key="1">
    <source>
        <dbReference type="ARBA" id="ARBA00006484"/>
    </source>
</evidence>
<dbReference type="AlphaFoldDB" id="A0A060ZQZ1"/>
<dbReference type="HOGENOM" id="CLU_010194_1_1_11"/>
<name>A0A060ZQZ1_9ACTN</name>
<reference evidence="4" key="1">
    <citation type="submission" date="2014-05" db="EMBL/GenBank/DDBJ databases">
        <authorList>
            <person name="Horn Fabian"/>
        </authorList>
    </citation>
    <scope>NUCLEOTIDE SEQUENCE</scope>
</reference>
<evidence type="ECO:0000259" key="3">
    <source>
        <dbReference type="SMART" id="SM00822"/>
    </source>
</evidence>
<reference evidence="5 6" key="2">
    <citation type="submission" date="2021-03" db="EMBL/GenBank/DDBJ databases">
        <title>Genomic Encyclopedia of Type Strains, Phase IV (KMG-IV): sequencing the most valuable type-strain genomes for metagenomic binning, comparative biology and taxonomic classification.</title>
        <authorList>
            <person name="Goeker M."/>
        </authorList>
    </citation>
    <scope>NUCLEOTIDE SEQUENCE [LARGE SCALE GENOMIC DNA]</scope>
    <source>
        <strain evidence="5 6">DSM 41954</strain>
    </source>
</reference>
<dbReference type="PANTHER" id="PTHR42760:SF5">
    <property type="entry name" value="2-DEHYDRO-3-DEOXY-D-GLUCONATE 5-DEHYDROGENASE"/>
    <property type="match status" value="1"/>
</dbReference>
<dbReference type="InterPro" id="IPR020904">
    <property type="entry name" value="Sc_DH/Rdtase_CS"/>
</dbReference>
<dbReference type="EC" id="1.1.1.125" evidence="5"/>
<dbReference type="RefSeq" id="WP_044569168.1">
    <property type="nucleotide sequence ID" value="NZ_BAABDR010000043.1"/>
</dbReference>
<comment type="similarity">
    <text evidence="1">Belongs to the short-chain dehydrogenases/reductases (SDR) family.</text>
</comment>
<dbReference type="GO" id="GO:0008678">
    <property type="term" value="F:2-deoxy-D-gluconate 3-dehydrogenase activity"/>
    <property type="evidence" value="ECO:0007669"/>
    <property type="project" value="UniProtKB-EC"/>
</dbReference>
<gene>
    <name evidence="5" type="ORF">J2Z30_004122</name>
    <name evidence="4" type="ORF">SIRAN2734</name>
</gene>
<dbReference type="Gene3D" id="3.40.50.720">
    <property type="entry name" value="NAD(P)-binding Rossmann-like Domain"/>
    <property type="match status" value="1"/>
</dbReference>
<dbReference type="Pfam" id="PF13561">
    <property type="entry name" value="adh_short_C2"/>
    <property type="match status" value="1"/>
</dbReference>
<dbReference type="InterPro" id="IPR057326">
    <property type="entry name" value="KR_dom"/>
</dbReference>
<dbReference type="EMBL" id="JAGGLR010000010">
    <property type="protein sequence ID" value="MBP2063103.1"/>
    <property type="molecule type" value="Genomic_DNA"/>
</dbReference>
<dbReference type="Proteomes" id="UP000756710">
    <property type="component" value="Unassembled WGS sequence"/>
</dbReference>
<dbReference type="EMBL" id="LK022848">
    <property type="protein sequence ID" value="CDR05801.1"/>
    <property type="molecule type" value="Genomic_DNA"/>
</dbReference>
<feature type="domain" description="Ketoreductase" evidence="3">
    <location>
        <begin position="19"/>
        <end position="195"/>
    </location>
</feature>
<keyword evidence="6" id="KW-1185">Reference proteome</keyword>
<evidence type="ECO:0000313" key="5">
    <source>
        <dbReference type="EMBL" id="MBP2063103.1"/>
    </source>
</evidence>
<dbReference type="PANTHER" id="PTHR42760">
    <property type="entry name" value="SHORT-CHAIN DEHYDROGENASES/REDUCTASES FAMILY MEMBER"/>
    <property type="match status" value="1"/>
</dbReference>
<dbReference type="SMART" id="SM00822">
    <property type="entry name" value="PKS_KR"/>
    <property type="match status" value="1"/>
</dbReference>
<dbReference type="PRINTS" id="PR00080">
    <property type="entry name" value="SDRFAMILY"/>
</dbReference>
<dbReference type="PROSITE" id="PS00061">
    <property type="entry name" value="ADH_SHORT"/>
    <property type="match status" value="1"/>
</dbReference>
<evidence type="ECO:0000256" key="2">
    <source>
        <dbReference type="ARBA" id="ARBA00023002"/>
    </source>
</evidence>
<evidence type="ECO:0000313" key="4">
    <source>
        <dbReference type="EMBL" id="CDR05801.1"/>
    </source>
</evidence>
<keyword evidence="2 5" id="KW-0560">Oxidoreductase</keyword>
<accession>A0A060ZQZ1</accession>
<evidence type="ECO:0000313" key="6">
    <source>
        <dbReference type="Proteomes" id="UP000756710"/>
    </source>
</evidence>
<dbReference type="FunFam" id="3.40.50.720:FF:000084">
    <property type="entry name" value="Short-chain dehydrogenase reductase"/>
    <property type="match status" value="1"/>
</dbReference>